<evidence type="ECO:0000256" key="1">
    <source>
        <dbReference type="SAM" id="Coils"/>
    </source>
</evidence>
<protein>
    <submittedName>
        <fullName evidence="2">Uncharacterized protein</fullName>
    </submittedName>
</protein>
<dbReference type="STRING" id="1631356.VV01_12355"/>
<accession>A0A0L6CIY1</accession>
<keyword evidence="1" id="KW-0175">Coiled coil</keyword>
<dbReference type="AlphaFoldDB" id="A0A0L6CIY1"/>
<reference evidence="3" key="1">
    <citation type="submission" date="2015-03" db="EMBL/GenBank/DDBJ databases">
        <title>Luteipulveratus halotolerans sp. nov., a novel actinobacterium (Dermacoccaceae) from Sarawak, Malaysia.</title>
        <authorList>
            <person name="Juboi H."/>
            <person name="Basik A."/>
            <person name="Shamsul S.S."/>
            <person name="Arnold P."/>
            <person name="Schmitt E.K."/>
            <person name="Sanglier J.-J."/>
            <person name="Yeo T."/>
        </authorList>
    </citation>
    <scope>NUCLEOTIDE SEQUENCE [LARGE SCALE GENOMIC DNA]</scope>
    <source>
        <strain evidence="3">C296001</strain>
    </source>
</reference>
<gene>
    <name evidence="2" type="ORF">VV01_12355</name>
</gene>
<sequence length="593" mass="62650">MEVVQGEMQEWTDYSGASYAAGGPVLERLLRDALPSRVGSALAVGPHSAALISILAGTADKVTLLVRSMSDAQRLATELPDNVTVVAGGLDSFSADRPGSYDALVALDGLDRVLSFDSAGLSWVERLRALLSLGADDAWTIVAGAHELAPVNVLDARPSADRYADEEWRPLHSDTSRPVSHDALVATLADQGRGEPLAWLTFGPTSAARTVVAATAADPAGDLLIDQAVAGALATRRPLLASPAELVRAHARAGRLPDAADGSVVTLGQGSPTRDLYAVVSGGALVAADRAADRWTVRSSDDVSATEWGDQQVVAAGDRDTAQGSETMRYVEPLTEPQAPSPVVRTSTALVPAGVSASASVQTELLRLAEQRDIPAFRDLAARIGRYVETTPVADRRVLTLDDTFVDGIDLVPGLSGREWSETASTGVAAATAWYRFQDALVEGHHRHPWPHYMVGDDLVQTWLEMSGITLAEGDLERGRALADAIAASTPAPLPDVRTALADADAARREVEELKGHIFGLERTIGFRDKQLLTREQVIRKLRSGGGGTAAGAAVGVGSIGRIARRTAQVRSVDELTAGIKRVRTRAKRARGK</sequence>
<evidence type="ECO:0000313" key="2">
    <source>
        <dbReference type="EMBL" id="KNX37762.1"/>
    </source>
</evidence>
<organism evidence="2 3">
    <name type="scientific">Luteipulveratus halotolerans</name>
    <dbReference type="NCBI Taxonomy" id="1631356"/>
    <lineage>
        <taxon>Bacteria</taxon>
        <taxon>Bacillati</taxon>
        <taxon>Actinomycetota</taxon>
        <taxon>Actinomycetes</taxon>
        <taxon>Micrococcales</taxon>
        <taxon>Dermacoccaceae</taxon>
        <taxon>Luteipulveratus</taxon>
    </lineage>
</organism>
<evidence type="ECO:0000313" key="3">
    <source>
        <dbReference type="Proteomes" id="UP000037397"/>
    </source>
</evidence>
<keyword evidence="3" id="KW-1185">Reference proteome</keyword>
<dbReference type="Proteomes" id="UP000037397">
    <property type="component" value="Unassembled WGS sequence"/>
</dbReference>
<dbReference type="EMBL" id="LAIR01000002">
    <property type="protein sequence ID" value="KNX37762.1"/>
    <property type="molecule type" value="Genomic_DNA"/>
</dbReference>
<name>A0A0L6CIY1_9MICO</name>
<feature type="coiled-coil region" evidence="1">
    <location>
        <begin position="497"/>
        <end position="524"/>
    </location>
</feature>
<comment type="caution">
    <text evidence="2">The sequence shown here is derived from an EMBL/GenBank/DDBJ whole genome shotgun (WGS) entry which is preliminary data.</text>
</comment>
<proteinExistence type="predicted"/>